<dbReference type="Proteomes" id="UP000199393">
    <property type="component" value="Chromosome I"/>
</dbReference>
<dbReference type="AlphaFoldDB" id="A0A1C3N4N3"/>
<keyword evidence="2" id="KW-1185">Reference proteome</keyword>
<gene>
    <name evidence="1" type="ORF">GA0070620_3068</name>
</gene>
<proteinExistence type="predicted"/>
<evidence type="ECO:0000313" key="1">
    <source>
        <dbReference type="EMBL" id="SBV27544.1"/>
    </source>
</evidence>
<sequence length="102" mass="11591">MKDLEPETYERIAEEGRRIAAANRAHDLACIAAAPDPVLTHWHQVADSVDEGTWQRIVDELPPHMRAEYVAYRPPAPLPEVAARQQLALNRLTRAHRQEPKP</sequence>
<organism evidence="1 2">
    <name type="scientific">Micromonospora krabiensis</name>
    <dbReference type="NCBI Taxonomy" id="307121"/>
    <lineage>
        <taxon>Bacteria</taxon>
        <taxon>Bacillati</taxon>
        <taxon>Actinomycetota</taxon>
        <taxon>Actinomycetes</taxon>
        <taxon>Micromonosporales</taxon>
        <taxon>Micromonosporaceae</taxon>
        <taxon>Micromonospora</taxon>
    </lineage>
</organism>
<name>A0A1C3N4N3_9ACTN</name>
<accession>A0A1C3N4N3</accession>
<protein>
    <submittedName>
        <fullName evidence="1">Uncharacterized protein</fullName>
    </submittedName>
</protein>
<dbReference type="RefSeq" id="WP_091591402.1">
    <property type="nucleotide sequence ID" value="NZ_JBHRWG010000004.1"/>
</dbReference>
<dbReference type="STRING" id="307121.GA0070620_3068"/>
<evidence type="ECO:0000313" key="2">
    <source>
        <dbReference type="Proteomes" id="UP000199393"/>
    </source>
</evidence>
<reference evidence="2" key="1">
    <citation type="submission" date="2016-06" db="EMBL/GenBank/DDBJ databases">
        <authorList>
            <person name="Varghese N."/>
        </authorList>
    </citation>
    <scope>NUCLEOTIDE SEQUENCE [LARGE SCALE GENOMIC DNA]</scope>
    <source>
        <strain evidence="2">DSM 45344</strain>
    </source>
</reference>
<dbReference type="EMBL" id="LT598496">
    <property type="protein sequence ID" value="SBV27544.1"/>
    <property type="molecule type" value="Genomic_DNA"/>
</dbReference>